<organism evidence="1 2">
    <name type="scientific">Armillaria solidipes</name>
    <dbReference type="NCBI Taxonomy" id="1076256"/>
    <lineage>
        <taxon>Eukaryota</taxon>
        <taxon>Fungi</taxon>
        <taxon>Dikarya</taxon>
        <taxon>Basidiomycota</taxon>
        <taxon>Agaricomycotina</taxon>
        <taxon>Agaricomycetes</taxon>
        <taxon>Agaricomycetidae</taxon>
        <taxon>Agaricales</taxon>
        <taxon>Marasmiineae</taxon>
        <taxon>Physalacriaceae</taxon>
        <taxon>Armillaria</taxon>
    </lineage>
</organism>
<dbReference type="Gene3D" id="1.20.1280.50">
    <property type="match status" value="1"/>
</dbReference>
<dbReference type="STRING" id="1076256.A0A2H3AXD8"/>
<protein>
    <submittedName>
        <fullName evidence="1">Uncharacterized protein</fullName>
    </submittedName>
</protein>
<keyword evidence="2" id="KW-1185">Reference proteome</keyword>
<sequence>MSGYNPISSSEDAGPFSARIEELLGQNELPLPAEKEYLEAAVRQSNSTLSILDTRISHAREALDSLLRSKKEKEEEEIIQAAKIILHPMRSICSEILLEIFSWCVYDVSDIMDVGSPLDCDPLDSLNPCHALWTISQVSRRWRSITLASSRLWSNIALDFERYTYIGISNRMCMLS</sequence>
<reference evidence="2" key="1">
    <citation type="journal article" date="2017" name="Nat. Ecol. Evol.">
        <title>Genome expansion and lineage-specific genetic innovations in the forest pathogenic fungi Armillaria.</title>
        <authorList>
            <person name="Sipos G."/>
            <person name="Prasanna A.N."/>
            <person name="Walter M.C."/>
            <person name="O'Connor E."/>
            <person name="Balint B."/>
            <person name="Krizsan K."/>
            <person name="Kiss B."/>
            <person name="Hess J."/>
            <person name="Varga T."/>
            <person name="Slot J."/>
            <person name="Riley R."/>
            <person name="Boka B."/>
            <person name="Rigling D."/>
            <person name="Barry K."/>
            <person name="Lee J."/>
            <person name="Mihaltcheva S."/>
            <person name="LaButti K."/>
            <person name="Lipzen A."/>
            <person name="Waldron R."/>
            <person name="Moloney N.M."/>
            <person name="Sperisen C."/>
            <person name="Kredics L."/>
            <person name="Vagvoelgyi C."/>
            <person name="Patrignani A."/>
            <person name="Fitzpatrick D."/>
            <person name="Nagy I."/>
            <person name="Doyle S."/>
            <person name="Anderson J.B."/>
            <person name="Grigoriev I.V."/>
            <person name="Gueldener U."/>
            <person name="Muensterkoetter M."/>
            <person name="Nagy L.G."/>
        </authorList>
    </citation>
    <scope>NUCLEOTIDE SEQUENCE [LARGE SCALE GENOMIC DNA]</scope>
    <source>
        <strain evidence="2">28-4</strain>
    </source>
</reference>
<evidence type="ECO:0000313" key="1">
    <source>
        <dbReference type="EMBL" id="PBK61384.1"/>
    </source>
</evidence>
<dbReference type="EMBL" id="KZ293476">
    <property type="protein sequence ID" value="PBK61384.1"/>
    <property type="molecule type" value="Genomic_DNA"/>
</dbReference>
<name>A0A2H3AXD8_9AGAR</name>
<evidence type="ECO:0000313" key="2">
    <source>
        <dbReference type="Proteomes" id="UP000218334"/>
    </source>
</evidence>
<dbReference type="Proteomes" id="UP000218334">
    <property type="component" value="Unassembled WGS sequence"/>
</dbReference>
<accession>A0A2H3AXD8</accession>
<gene>
    <name evidence="1" type="ORF">ARMSODRAFT_664392</name>
</gene>
<proteinExistence type="predicted"/>
<dbReference type="AlphaFoldDB" id="A0A2H3AXD8"/>